<reference evidence="1" key="1">
    <citation type="submission" date="2024-03" db="EMBL/GenBank/DDBJ databases">
        <title>Novel Streptomyces species of biotechnological and ecological value are a feature of Machair soil.</title>
        <authorList>
            <person name="Prole J.R."/>
            <person name="Goodfellow M."/>
            <person name="Allenby N."/>
            <person name="Ward A.C."/>
        </authorList>
    </citation>
    <scope>NUCLEOTIDE SEQUENCE</scope>
    <source>
        <strain evidence="1">MS2.AVA.5</strain>
    </source>
</reference>
<dbReference type="EMBL" id="JBBKAJ010000022">
    <property type="protein sequence ID" value="MEJ8636577.1"/>
    <property type="molecule type" value="Genomic_DNA"/>
</dbReference>
<sequence length="243" mass="25229">MHRSASRLTRILACAAVPVMLVVAGCSSDSDGKKESGADKPAAASSQDSADAPKPQNIEPAKFAKLPDACDAVTAKTIETLVPETKTKNGTAGKTSDTTTRGSCSWNGLEDKGVKGSQYRWLDVSFLRYESESSLGVSGQKRAEDNYAKEVAKAQGAQGAKNLRTSPAAGVGEDAKAIGYELKKTDEDFTYATIVTRTDNVVITLTYNGTGYAGAKPPAASDLMKGAIAAAKEAVASVTAANK</sequence>
<dbReference type="Proteomes" id="UP001377168">
    <property type="component" value="Unassembled WGS sequence"/>
</dbReference>
<protein>
    <submittedName>
        <fullName evidence="1">DUF3558 family protein</fullName>
    </submittedName>
</protein>
<accession>A0ACC6PYM4</accession>
<keyword evidence="2" id="KW-1185">Reference proteome</keyword>
<evidence type="ECO:0000313" key="1">
    <source>
        <dbReference type="EMBL" id="MEJ8636577.1"/>
    </source>
</evidence>
<gene>
    <name evidence="1" type="ORF">WKI67_24760</name>
</gene>
<comment type="caution">
    <text evidence="1">The sequence shown here is derived from an EMBL/GenBank/DDBJ whole genome shotgun (WGS) entry which is preliminary data.</text>
</comment>
<proteinExistence type="predicted"/>
<evidence type="ECO:0000313" key="2">
    <source>
        <dbReference type="Proteomes" id="UP001377168"/>
    </source>
</evidence>
<organism evidence="1 2">
    <name type="scientific">Streptomyces achmelvichensis</name>
    <dbReference type="NCBI Taxonomy" id="3134111"/>
    <lineage>
        <taxon>Bacteria</taxon>
        <taxon>Bacillati</taxon>
        <taxon>Actinomycetota</taxon>
        <taxon>Actinomycetes</taxon>
        <taxon>Kitasatosporales</taxon>
        <taxon>Streptomycetaceae</taxon>
        <taxon>Streptomyces</taxon>
    </lineage>
</organism>
<name>A0ACC6PYM4_9ACTN</name>